<evidence type="ECO:0000313" key="2">
    <source>
        <dbReference type="Proteomes" id="UP000001977"/>
    </source>
</evidence>
<accession>Q2L2Y8</accession>
<name>Q2L2Y8_BORA1</name>
<sequence length="88" mass="9691">MCQYSSHALTHRLGQGQQGIAQTLFNNLTDEYRAMPFWALRVARLPDRMGAGDKPMKSQGIARRSETAFNAPPWVTAKAAPKTGLMAT</sequence>
<dbReference type="Proteomes" id="UP000001977">
    <property type="component" value="Chromosome"/>
</dbReference>
<organism evidence="1 2">
    <name type="scientific">Bordetella avium (strain 197N)</name>
    <dbReference type="NCBI Taxonomy" id="360910"/>
    <lineage>
        <taxon>Bacteria</taxon>
        <taxon>Pseudomonadati</taxon>
        <taxon>Pseudomonadota</taxon>
        <taxon>Betaproteobacteria</taxon>
        <taxon>Burkholderiales</taxon>
        <taxon>Alcaligenaceae</taxon>
        <taxon>Bordetella</taxon>
    </lineage>
</organism>
<keyword evidence="2" id="KW-1185">Reference proteome</keyword>
<dbReference type="HOGENOM" id="CLU_2462944_0_0_4"/>
<evidence type="ECO:0000313" key="1">
    <source>
        <dbReference type="EMBL" id="CAJ48901.1"/>
    </source>
</evidence>
<dbReference type="STRING" id="360910.BAV1295"/>
<proteinExistence type="predicted"/>
<dbReference type="KEGG" id="bav:BAV1295"/>
<dbReference type="AlphaFoldDB" id="Q2L2Y8"/>
<reference evidence="1 2" key="1">
    <citation type="journal article" date="2006" name="J. Bacteriol.">
        <title>Comparison of the genome sequence of the poultry pathogen Bordetella avium with those of B. bronchiseptica, B. pertussis, and B. parapertussis reveals extensive diversity in surface structures associated with host interaction.</title>
        <authorList>
            <person name="Sebaihia M."/>
            <person name="Preston A."/>
            <person name="Maskell D.J."/>
            <person name="Kuzmiak H."/>
            <person name="Connell T.D."/>
            <person name="King N.D."/>
            <person name="Orndorff P.E."/>
            <person name="Miyamoto D.M."/>
            <person name="Thomson N.R."/>
            <person name="Harris D."/>
            <person name="Goble A."/>
            <person name="Lord A."/>
            <person name="Murphy L."/>
            <person name="Quail M.A."/>
            <person name="Rutter S."/>
            <person name="Squares R."/>
            <person name="Squares S."/>
            <person name="Woodward J."/>
            <person name="Parkhill J."/>
            <person name="Temple L.M."/>
        </authorList>
    </citation>
    <scope>NUCLEOTIDE SEQUENCE [LARGE SCALE GENOMIC DNA]</scope>
    <source>
        <strain evidence="1 2">197N</strain>
    </source>
</reference>
<gene>
    <name evidence="1" type="ordered locus">BAV1295</name>
</gene>
<protein>
    <submittedName>
        <fullName evidence="1">Phage protein</fullName>
    </submittedName>
</protein>
<dbReference type="EMBL" id="AM167904">
    <property type="protein sequence ID" value="CAJ48901.1"/>
    <property type="molecule type" value="Genomic_DNA"/>
</dbReference>